<dbReference type="VEuPathDB" id="MicrosporidiaDB:NCER_101570"/>
<sequence>MKVFVLYLLSIYSSNRMITDSRVRKSNVLSGFSSFFTSNDFGSEKTAENCEQKTNKCLEQETTGRSEPDKSSDNKKKKENGIAGDIISPELVSAFSLFNFLLMVINKGIGIIFYSSLFVIPAIFGGKTISVLYNYFFK</sequence>
<proteinExistence type="predicted"/>
<dbReference type="VEuPathDB" id="MicrosporidiaDB:AAJ76_270002680"/>
<name>A0A0F9WQL3_9MICR</name>
<dbReference type="RefSeq" id="XP_024330965.1">
    <property type="nucleotide sequence ID" value="XM_024474872.1"/>
</dbReference>
<keyword evidence="4" id="KW-1185">Reference proteome</keyword>
<evidence type="ECO:0000313" key="4">
    <source>
        <dbReference type="Proteomes" id="UP000034350"/>
    </source>
</evidence>
<feature type="region of interest" description="Disordered" evidence="1">
    <location>
        <begin position="57"/>
        <end position="80"/>
    </location>
</feature>
<organism evidence="3 4">
    <name type="scientific">Vairimorpha ceranae</name>
    <dbReference type="NCBI Taxonomy" id="40302"/>
    <lineage>
        <taxon>Eukaryota</taxon>
        <taxon>Fungi</taxon>
        <taxon>Fungi incertae sedis</taxon>
        <taxon>Microsporidia</taxon>
        <taxon>Nosematidae</taxon>
        <taxon>Vairimorpha</taxon>
    </lineage>
</organism>
<gene>
    <name evidence="3" type="ORF">AAJ76_270002680</name>
</gene>
<feature type="transmembrane region" description="Helical" evidence="2">
    <location>
        <begin position="111"/>
        <end position="136"/>
    </location>
</feature>
<dbReference type="Proteomes" id="UP000034350">
    <property type="component" value="Unassembled WGS sequence"/>
</dbReference>
<evidence type="ECO:0000256" key="1">
    <source>
        <dbReference type="SAM" id="MobiDB-lite"/>
    </source>
</evidence>
<protein>
    <submittedName>
        <fullName evidence="3">Uncharacterized protein</fullName>
    </submittedName>
</protein>
<reference evidence="3 4" key="1">
    <citation type="journal article" date="2015" name="Environ. Microbiol.">
        <title>Genome analyses suggest the presence of polyploidy and recent human-driven expansions in eight global populations of the honeybee pathogen Nosema ceranae.</title>
        <authorList>
            <person name="Pelin A."/>
            <person name="Selman M."/>
            <person name="Aris-Brosou S."/>
            <person name="Farinelli L."/>
            <person name="Corradi N."/>
        </authorList>
    </citation>
    <scope>NUCLEOTIDE SEQUENCE [LARGE SCALE GENOMIC DNA]</scope>
    <source>
        <strain evidence="3 4">PA08 1199</strain>
    </source>
</reference>
<evidence type="ECO:0000256" key="2">
    <source>
        <dbReference type="SAM" id="Phobius"/>
    </source>
</evidence>
<dbReference type="GeneID" id="36319800"/>
<comment type="caution">
    <text evidence="3">The sequence shown here is derived from an EMBL/GenBank/DDBJ whole genome shotgun (WGS) entry which is preliminary data.</text>
</comment>
<dbReference type="AlphaFoldDB" id="A0A0F9WQL3"/>
<accession>A0A0F9WQL3</accession>
<keyword evidence="2" id="KW-0472">Membrane</keyword>
<keyword evidence="2" id="KW-0812">Transmembrane</keyword>
<dbReference type="EMBL" id="JPQZ01000027">
    <property type="protein sequence ID" value="KKO75223.1"/>
    <property type="molecule type" value="Genomic_DNA"/>
</dbReference>
<keyword evidence="2" id="KW-1133">Transmembrane helix</keyword>
<dbReference type="VEuPathDB" id="MicrosporidiaDB:G9O61_00g013520"/>
<evidence type="ECO:0000313" key="3">
    <source>
        <dbReference type="EMBL" id="KKO75223.1"/>
    </source>
</evidence>